<evidence type="ECO:0000259" key="2">
    <source>
        <dbReference type="SMART" id="SM00743"/>
    </source>
</evidence>
<feature type="compositionally biased region" description="Polar residues" evidence="1">
    <location>
        <begin position="312"/>
        <end position="322"/>
    </location>
</feature>
<evidence type="ECO:0000313" key="4">
    <source>
        <dbReference type="Proteomes" id="UP001206925"/>
    </source>
</evidence>
<reference evidence="3" key="1">
    <citation type="submission" date="2022-06" db="EMBL/GenBank/DDBJ databases">
        <title>Uncovering the hologenomic basis of an extraordinary plant invasion.</title>
        <authorList>
            <person name="Bieker V.C."/>
            <person name="Martin M.D."/>
            <person name="Gilbert T."/>
            <person name="Hodgins K."/>
            <person name="Battlay P."/>
            <person name="Petersen B."/>
            <person name="Wilson J."/>
        </authorList>
    </citation>
    <scope>NUCLEOTIDE SEQUENCE</scope>
    <source>
        <strain evidence="3">AA19_3_7</strain>
        <tissue evidence="3">Leaf</tissue>
    </source>
</reference>
<dbReference type="SMART" id="SM00743">
    <property type="entry name" value="Agenet"/>
    <property type="match status" value="2"/>
</dbReference>
<feature type="domain" description="Agenet" evidence="2">
    <location>
        <begin position="149"/>
        <end position="211"/>
    </location>
</feature>
<name>A0AAD5GYT2_AMBAR</name>
<dbReference type="Proteomes" id="UP001206925">
    <property type="component" value="Unassembled WGS sequence"/>
</dbReference>
<keyword evidence="4" id="KW-1185">Reference proteome</keyword>
<dbReference type="InterPro" id="IPR008395">
    <property type="entry name" value="Agenet-like_dom"/>
</dbReference>
<organism evidence="3 4">
    <name type="scientific">Ambrosia artemisiifolia</name>
    <name type="common">Common ragweed</name>
    <dbReference type="NCBI Taxonomy" id="4212"/>
    <lineage>
        <taxon>Eukaryota</taxon>
        <taxon>Viridiplantae</taxon>
        <taxon>Streptophyta</taxon>
        <taxon>Embryophyta</taxon>
        <taxon>Tracheophyta</taxon>
        <taxon>Spermatophyta</taxon>
        <taxon>Magnoliopsida</taxon>
        <taxon>eudicotyledons</taxon>
        <taxon>Gunneridae</taxon>
        <taxon>Pentapetalae</taxon>
        <taxon>asterids</taxon>
        <taxon>campanulids</taxon>
        <taxon>Asterales</taxon>
        <taxon>Asteraceae</taxon>
        <taxon>Asteroideae</taxon>
        <taxon>Heliantheae alliance</taxon>
        <taxon>Heliantheae</taxon>
        <taxon>Ambrosia</taxon>
    </lineage>
</organism>
<dbReference type="InterPro" id="IPR014002">
    <property type="entry name" value="Agenet_dom_plant"/>
</dbReference>
<dbReference type="AlphaFoldDB" id="A0AAD5GYT2"/>
<dbReference type="PANTHER" id="PTHR31917:SF114">
    <property type="entry name" value="AGENET-LIKE DOMAIN-CONTAINING PROTEIN"/>
    <property type="match status" value="1"/>
</dbReference>
<protein>
    <recommendedName>
        <fullName evidence="2">Agenet domain-containing protein</fullName>
    </recommendedName>
</protein>
<accession>A0AAD5GYT2</accession>
<feature type="domain" description="Agenet" evidence="2">
    <location>
        <begin position="47"/>
        <end position="122"/>
    </location>
</feature>
<feature type="region of interest" description="Disordered" evidence="1">
    <location>
        <begin position="237"/>
        <end position="322"/>
    </location>
</feature>
<dbReference type="PANTHER" id="PTHR31917">
    <property type="entry name" value="AGENET DOMAIN-CONTAINING PROTEIN-RELATED"/>
    <property type="match status" value="1"/>
</dbReference>
<gene>
    <name evidence="3" type="ORF">M8C21_018680</name>
</gene>
<dbReference type="CDD" id="cd20405">
    <property type="entry name" value="Tudor_Agenet_AtDUF_rpt1_3"/>
    <property type="match status" value="1"/>
</dbReference>
<sequence>MSQCQKYIPTYQIKHKTSTHSSDPSNKPLNPHFQSCEAIYTTMSNTTQITKGSSVEVCSNDPGFEGAWYVGTLIDQLNPNPNPNQPKYIIKYDTLLKDDGSNDPLTETVDPSFVRPLPPRNLRRNNIKTAAVVVAAADVEGKNDGGGGGEFEMYDVVDAYHREGWWIGVVKKVVVNNNIGGGRRYVVGFENPPEEVEFGRGQLRLHVDWVDGRWRVPPKKIPKDVLLARKAKLVSESNNDARSDLATPSKGAQTTDADSPTVDPLLSSLKKSLSKKNTEGNAEMGAVEASDPSKKNKRVTTSVEQDSRGKRFQSSAGVENIV</sequence>
<evidence type="ECO:0000313" key="3">
    <source>
        <dbReference type="EMBL" id="KAI7757959.1"/>
    </source>
</evidence>
<evidence type="ECO:0000256" key="1">
    <source>
        <dbReference type="SAM" id="MobiDB-lite"/>
    </source>
</evidence>
<dbReference type="EMBL" id="JAMZMK010000036">
    <property type="protein sequence ID" value="KAI7757959.1"/>
    <property type="molecule type" value="Genomic_DNA"/>
</dbReference>
<dbReference type="Pfam" id="PF05641">
    <property type="entry name" value="Agenet"/>
    <property type="match status" value="1"/>
</dbReference>
<comment type="caution">
    <text evidence="3">The sequence shown here is derived from an EMBL/GenBank/DDBJ whole genome shotgun (WGS) entry which is preliminary data.</text>
</comment>
<proteinExistence type="predicted"/>